<reference evidence="1" key="1">
    <citation type="submission" date="2014-11" db="EMBL/GenBank/DDBJ databases">
        <authorList>
            <person name="Amaro Gonzalez C."/>
        </authorList>
    </citation>
    <scope>NUCLEOTIDE SEQUENCE</scope>
</reference>
<evidence type="ECO:0000313" key="1">
    <source>
        <dbReference type="EMBL" id="JAH55340.1"/>
    </source>
</evidence>
<accession>A0A0E9TR45</accession>
<name>A0A0E9TR45_ANGAN</name>
<organism evidence="1">
    <name type="scientific">Anguilla anguilla</name>
    <name type="common">European freshwater eel</name>
    <name type="synonym">Muraena anguilla</name>
    <dbReference type="NCBI Taxonomy" id="7936"/>
    <lineage>
        <taxon>Eukaryota</taxon>
        <taxon>Metazoa</taxon>
        <taxon>Chordata</taxon>
        <taxon>Craniata</taxon>
        <taxon>Vertebrata</taxon>
        <taxon>Euteleostomi</taxon>
        <taxon>Actinopterygii</taxon>
        <taxon>Neopterygii</taxon>
        <taxon>Teleostei</taxon>
        <taxon>Anguilliformes</taxon>
        <taxon>Anguillidae</taxon>
        <taxon>Anguilla</taxon>
    </lineage>
</organism>
<proteinExistence type="predicted"/>
<dbReference type="EMBL" id="GBXM01053237">
    <property type="protein sequence ID" value="JAH55340.1"/>
    <property type="molecule type" value="Transcribed_RNA"/>
</dbReference>
<sequence>MQLSCACSGNSVCSI</sequence>
<reference evidence="1" key="2">
    <citation type="journal article" date="2015" name="Fish Shellfish Immunol.">
        <title>Early steps in the European eel (Anguilla anguilla)-Vibrio vulnificus interaction in the gills: Role of the RtxA13 toxin.</title>
        <authorList>
            <person name="Callol A."/>
            <person name="Pajuelo D."/>
            <person name="Ebbesson L."/>
            <person name="Teles M."/>
            <person name="MacKenzie S."/>
            <person name="Amaro C."/>
        </authorList>
    </citation>
    <scope>NUCLEOTIDE SEQUENCE</scope>
</reference>
<protein>
    <submittedName>
        <fullName evidence="1">Uncharacterized protein</fullName>
    </submittedName>
</protein>